<feature type="compositionally biased region" description="Low complexity" evidence="1">
    <location>
        <begin position="515"/>
        <end position="531"/>
    </location>
</feature>
<organism evidence="4">
    <name type="scientific">Naegleria gruberi</name>
    <name type="common">Amoeba</name>
    <dbReference type="NCBI Taxonomy" id="5762"/>
    <lineage>
        <taxon>Eukaryota</taxon>
        <taxon>Discoba</taxon>
        <taxon>Heterolobosea</taxon>
        <taxon>Tetramitia</taxon>
        <taxon>Eutetramitia</taxon>
        <taxon>Vahlkampfiidae</taxon>
        <taxon>Naegleria</taxon>
    </lineage>
</organism>
<dbReference type="RefSeq" id="XP_002679537.1">
    <property type="nucleotide sequence ID" value="XM_002679491.1"/>
</dbReference>
<dbReference type="InterPro" id="IPR029787">
    <property type="entry name" value="Nucleotide_cyclase"/>
</dbReference>
<dbReference type="GeneID" id="8848813"/>
<feature type="compositionally biased region" description="Polar residues" evidence="1">
    <location>
        <begin position="505"/>
        <end position="514"/>
    </location>
</feature>
<keyword evidence="2" id="KW-1133">Transmembrane helix</keyword>
<dbReference type="EMBL" id="GG738857">
    <property type="protein sequence ID" value="EFC46793.1"/>
    <property type="molecule type" value="Genomic_DNA"/>
</dbReference>
<reference evidence="3 4" key="1">
    <citation type="journal article" date="2010" name="Cell">
        <title>The genome of Naegleria gruberi illuminates early eukaryotic versatility.</title>
        <authorList>
            <person name="Fritz-Laylin L.K."/>
            <person name="Prochnik S.E."/>
            <person name="Ginger M.L."/>
            <person name="Dacks J.B."/>
            <person name="Carpenter M.L."/>
            <person name="Field M.C."/>
            <person name="Kuo A."/>
            <person name="Paredez A."/>
            <person name="Chapman J."/>
            <person name="Pham J."/>
            <person name="Shu S."/>
            <person name="Neupane R."/>
            <person name="Cipriano M."/>
            <person name="Mancuso J."/>
            <person name="Tu H."/>
            <person name="Salamov A."/>
            <person name="Lindquist E."/>
            <person name="Shapiro H."/>
            <person name="Lucas S."/>
            <person name="Grigoriev I.V."/>
            <person name="Cande W.Z."/>
            <person name="Fulton C."/>
            <person name="Rokhsar D.S."/>
            <person name="Dawson S.C."/>
        </authorList>
    </citation>
    <scope>NUCLEOTIDE SEQUENCE [LARGE SCALE GENOMIC DNA]</scope>
    <source>
        <strain evidence="3 4">NEG-M</strain>
    </source>
</reference>
<evidence type="ECO:0000256" key="1">
    <source>
        <dbReference type="SAM" id="MobiDB-lite"/>
    </source>
</evidence>
<feature type="transmembrane region" description="Helical" evidence="2">
    <location>
        <begin position="66"/>
        <end position="88"/>
    </location>
</feature>
<dbReference type="KEGG" id="ngr:NAEGRDRAFT_47650"/>
<evidence type="ECO:0000313" key="4">
    <source>
        <dbReference type="Proteomes" id="UP000006671"/>
    </source>
</evidence>
<dbReference type="AlphaFoldDB" id="D2V927"/>
<protein>
    <submittedName>
        <fullName evidence="3">Predicted protein</fullName>
    </submittedName>
</protein>
<dbReference type="Gene3D" id="3.30.70.1230">
    <property type="entry name" value="Nucleotide cyclase"/>
    <property type="match status" value="1"/>
</dbReference>
<dbReference type="Proteomes" id="UP000006671">
    <property type="component" value="Unassembled WGS sequence"/>
</dbReference>
<evidence type="ECO:0000256" key="2">
    <source>
        <dbReference type="SAM" id="Phobius"/>
    </source>
</evidence>
<sequence>MTRITPMFGIDSSHNAGISFTNNKYKANNITPASKEDNNSNLSSNEGEEAVNLQEERRYLCGSIKFLLIFLISLLLLISVFFLSIIWISCFSSAVVDLSSRMRAQEFDKIIQFTKKTVNDVLLVTESVKSQLYYDFDFSNMIEHHLHRAMKVAQANLPNVTQGVYVGDPFGGYFGFAHLSGEITYFNLTPNCNQVYFVCKNFDTSENCDRGTEPEFVFPPYTSNYVAEMASTNPGNPVFTLSYVDPSLPSFVFMTMVSSIKTGQQPIKPGASFSYYFAYDMTVMSVSTFLVDITTSIHGSSSFIIETQSEFVIASDHPEVSVAIVDKDGNVERKTTATFGGQVTKIGKIVYDTFEKLTSIPCNEERVLSLTESVVSIKRFCSKEGIDWIIILSVPQWNYLGSMIIAIVSAVVGSILIVSVGIVVAIIFSLKIVRPFVNLISAFEWVSLMKLENINLYKSSFSEVKSLQFHFKEMIERIKLYRKFIPPHLLVQLDANNVNQQEETFKKTSNTAETSLNVTSSSKNNKSYSQKESNHDDPQSSGDLRSKNSSGANSGPNANMFSLYLDKRQVTLLNIYLEGLNEWFVVINPTEIVTILSEIYDVIVKLVRLTGQVGQIEDETIPIHLNATSDQSQHELKGIQLCHSLLSKLNAYKESKLMNHAIVSKYDEEVFENFKFRIVANSQSAYCGNLGTKQAMSFSIIGSSQHNLKIMTILAKELDIPILITEDLYEKVENKFQVRYVDTVQLVNDQHFSNPYFTTHTRSRLYDSMKVFELGEINTVSQDEWMYELDAKEKKKNRWKKYNDACFFFFASRYAEASNMLEEYLDELISPTGKQDIVALKLLDKCKDRAADCVESFENFK</sequence>
<evidence type="ECO:0000313" key="3">
    <source>
        <dbReference type="EMBL" id="EFC46793.1"/>
    </source>
</evidence>
<dbReference type="InParanoid" id="D2V927"/>
<keyword evidence="4" id="KW-1185">Reference proteome</keyword>
<keyword evidence="2" id="KW-0812">Transmembrane</keyword>
<keyword evidence="2" id="KW-0472">Membrane</keyword>
<dbReference type="SUPFAM" id="SSF55073">
    <property type="entry name" value="Nucleotide cyclase"/>
    <property type="match status" value="1"/>
</dbReference>
<feature type="transmembrane region" description="Helical" evidence="2">
    <location>
        <begin position="399"/>
        <end position="428"/>
    </location>
</feature>
<proteinExistence type="predicted"/>
<dbReference type="VEuPathDB" id="AmoebaDB:NAEGRDRAFT_47650"/>
<accession>D2V927</accession>
<gene>
    <name evidence="3" type="ORF">NAEGRDRAFT_47650</name>
</gene>
<name>D2V927_NAEGR</name>
<feature type="region of interest" description="Disordered" evidence="1">
    <location>
        <begin position="505"/>
        <end position="554"/>
    </location>
</feature>